<organism evidence="4 5">
    <name type="scientific">Friedmanniomyces simplex</name>
    <dbReference type="NCBI Taxonomy" id="329884"/>
    <lineage>
        <taxon>Eukaryota</taxon>
        <taxon>Fungi</taxon>
        <taxon>Dikarya</taxon>
        <taxon>Ascomycota</taxon>
        <taxon>Pezizomycotina</taxon>
        <taxon>Dothideomycetes</taxon>
        <taxon>Dothideomycetidae</taxon>
        <taxon>Mycosphaerellales</taxon>
        <taxon>Teratosphaeriaceae</taxon>
        <taxon>Friedmanniomyces</taxon>
    </lineage>
</organism>
<dbReference type="GO" id="GO:0007091">
    <property type="term" value="P:metaphase/anaphase transition of mitotic cell cycle"/>
    <property type="evidence" value="ECO:0007669"/>
    <property type="project" value="TreeGrafter"/>
</dbReference>
<evidence type="ECO:0000313" key="5">
    <source>
        <dbReference type="Proteomes" id="UP000309340"/>
    </source>
</evidence>
<dbReference type="PROSITE" id="PS50069">
    <property type="entry name" value="CULLIN_2"/>
    <property type="match status" value="1"/>
</dbReference>
<dbReference type="InterPro" id="IPR016158">
    <property type="entry name" value="Cullin_homology"/>
</dbReference>
<evidence type="ECO:0000256" key="1">
    <source>
        <dbReference type="PROSITE-ProRule" id="PRU00330"/>
    </source>
</evidence>
<feature type="region of interest" description="Disordered" evidence="2">
    <location>
        <begin position="582"/>
        <end position="602"/>
    </location>
</feature>
<protein>
    <recommendedName>
        <fullName evidence="3">Cullin family profile domain-containing protein</fullName>
    </recommendedName>
</protein>
<dbReference type="EMBL" id="NAJQ01000925">
    <property type="protein sequence ID" value="TKA63611.1"/>
    <property type="molecule type" value="Genomic_DNA"/>
</dbReference>
<name>A0A4U0WL30_9PEZI</name>
<dbReference type="GO" id="GO:0006511">
    <property type="term" value="P:ubiquitin-dependent protein catabolic process"/>
    <property type="evidence" value="ECO:0007669"/>
    <property type="project" value="InterPro"/>
</dbReference>
<dbReference type="STRING" id="329884.A0A4U0WL30"/>
<feature type="domain" description="Cullin family profile" evidence="3">
    <location>
        <begin position="511"/>
        <end position="791"/>
    </location>
</feature>
<feature type="compositionally biased region" description="Low complexity" evidence="2">
    <location>
        <begin position="818"/>
        <end position="840"/>
    </location>
</feature>
<evidence type="ECO:0000313" key="4">
    <source>
        <dbReference type="EMBL" id="TKA63611.1"/>
    </source>
</evidence>
<dbReference type="GO" id="GO:0031625">
    <property type="term" value="F:ubiquitin protein ligase binding"/>
    <property type="evidence" value="ECO:0007669"/>
    <property type="project" value="InterPro"/>
</dbReference>
<accession>A0A4U0WL30</accession>
<reference evidence="4 5" key="1">
    <citation type="submission" date="2017-03" db="EMBL/GenBank/DDBJ databases">
        <title>Genomes of endolithic fungi from Antarctica.</title>
        <authorList>
            <person name="Coleine C."/>
            <person name="Masonjones S."/>
            <person name="Stajich J.E."/>
        </authorList>
    </citation>
    <scope>NUCLEOTIDE SEQUENCE [LARGE SCALE GENOMIC DNA]</scope>
    <source>
        <strain evidence="4 5">CCFEE 5184</strain>
    </source>
</reference>
<dbReference type="GO" id="GO:0070979">
    <property type="term" value="P:protein K11-linked ubiquitination"/>
    <property type="evidence" value="ECO:0007669"/>
    <property type="project" value="TreeGrafter"/>
</dbReference>
<dbReference type="OrthoDB" id="5581181at2759"/>
<proteinExistence type="inferred from homology"/>
<gene>
    <name evidence="4" type="ORF">B0A55_11634</name>
</gene>
<dbReference type="Gene3D" id="3.30.230.130">
    <property type="entry name" value="Cullin, Chain C, Domain 2"/>
    <property type="match status" value="1"/>
</dbReference>
<keyword evidence="5" id="KW-1185">Reference proteome</keyword>
<dbReference type="InterPro" id="IPR057975">
    <property type="entry name" value="TPR_ANAPC2"/>
</dbReference>
<dbReference type="GO" id="GO:0005680">
    <property type="term" value="C:anaphase-promoting complex"/>
    <property type="evidence" value="ECO:0007669"/>
    <property type="project" value="TreeGrafter"/>
</dbReference>
<feature type="region of interest" description="Disordered" evidence="2">
    <location>
        <begin position="818"/>
        <end position="842"/>
    </location>
</feature>
<dbReference type="AlphaFoldDB" id="A0A4U0WL30"/>
<dbReference type="Pfam" id="PF25773">
    <property type="entry name" value="TPR_ANAPC2"/>
    <property type="match status" value="1"/>
</dbReference>
<dbReference type="PANTHER" id="PTHR45957">
    <property type="entry name" value="ANAPHASE-PROMOTING COMPLEX SUBUNIT 2"/>
    <property type="match status" value="1"/>
</dbReference>
<comment type="caution">
    <text evidence="4">The sequence shown here is derived from an EMBL/GenBank/DDBJ whole genome shotgun (WGS) entry which is preliminary data.</text>
</comment>
<dbReference type="SUPFAM" id="SSF75632">
    <property type="entry name" value="Cullin homology domain"/>
    <property type="match status" value="1"/>
</dbReference>
<evidence type="ECO:0000256" key="2">
    <source>
        <dbReference type="SAM" id="MobiDB-lite"/>
    </source>
</evidence>
<sequence>MAATASRSHASTRHDIFASVFPPPSFTTPTPETTPNIGVLASPGRPFGGFNITSPVFDDTIRFNRAWSTATRYLSLPLHGPPEQQTNLQVSHDVKDAMYHLCQDARTRKDLLAWYANETGVHFRQHVLPKLLGWQQPVPRAEAQALLARTMNVLGEAQEHYLQKPSALAGSASDSISGASFQSFRIKILERLHVQVLQSLPIPRLQDTLAGVFYQRMKASLGNNSNPEACLKRKECHCSLDMTGVPLAQLHEIGLGNAVAERAFAQAMHNLLRKAAIERRCFQVDWAEQATVVPMLRDWVNAYVTPFVDRSLAALTDNASPEMSDMEAARFAQIAVANLGRRRTAAIFEYVKSWPASTGAFLDIQEYLTCMPHDKVYVCDSFIKQAKTRLLHAGASTTEILSIYANVIHAFRLLDARGVLLEKVAHPLRSYLRGRDDTVAIIAASFLADIGPDGTLINADPDRVCADISHEVASSTLNAMEKGHKMLRFDDMNWVPDPIDAGPDYKASESEDVLAYVLGLFDQEDFIKEVTTVLAQHLLQTTDADYVKEIRLVELFKSRLDATKLQAAEVMLKDVHDSVSLNKRINPQSAKRDQGEPPTPRDIQAAIPEEGIALHSLYTQYEGRLKPAQFHAALRLVATKRHDLYFAKRTRLPPEPPPTSAPLSTAPADELDFRVQVLSSFFWPEMRANDFLLPPGFPAREQAFRQSFARLGNQRKLQFRHALARVDVRLEMGDRRVVEERDVPVWRASVIDVFARQAEGEEEADGITAERLMGLLRMEGELVLDALAFWTGKRVLYRPDSGMGRYAVLERLDMDTTHSTTTTTTTNQPPHHQHQQQPQHADTMISAVKTQDAMLKDNAPMFQAFIANMLRNGGPKEVGGVMGITGMLRMVLPVFTFGEEETGWLLGEMEGRGEVVRRGEVWSVGG</sequence>
<dbReference type="PANTHER" id="PTHR45957:SF1">
    <property type="entry name" value="ANAPHASE-PROMOTING COMPLEX SUBUNIT 2"/>
    <property type="match status" value="1"/>
</dbReference>
<evidence type="ECO:0000259" key="3">
    <source>
        <dbReference type="PROSITE" id="PS50069"/>
    </source>
</evidence>
<dbReference type="InterPro" id="IPR044554">
    <property type="entry name" value="ANAPC2"/>
</dbReference>
<dbReference type="InterPro" id="IPR036317">
    <property type="entry name" value="Cullin_homology_sf"/>
</dbReference>
<dbReference type="Proteomes" id="UP000309340">
    <property type="component" value="Unassembled WGS sequence"/>
</dbReference>
<comment type="similarity">
    <text evidence="1">Belongs to the cullin family.</text>
</comment>